<protein>
    <recommendedName>
        <fullName evidence="3 10">Glutamate--cysteine ligase</fullName>
        <ecNumber evidence="3 10">6.3.2.2</ecNumber>
    </recommendedName>
    <alternativeName>
        <fullName evidence="9 10">Gamma-ECS</fullName>
    </alternativeName>
    <alternativeName>
        <fullName evidence="8 10">Gamma-glutamylcysteine synthetase</fullName>
    </alternativeName>
</protein>
<gene>
    <name evidence="11" type="ORF">BJ554DRAFT_3307</name>
</gene>
<organism evidence="11 12">
    <name type="scientific">Olpidium bornovanus</name>
    <dbReference type="NCBI Taxonomy" id="278681"/>
    <lineage>
        <taxon>Eukaryota</taxon>
        <taxon>Fungi</taxon>
        <taxon>Fungi incertae sedis</taxon>
        <taxon>Olpidiomycota</taxon>
        <taxon>Olpidiomycotina</taxon>
        <taxon>Olpidiomycetes</taxon>
        <taxon>Olpidiales</taxon>
        <taxon>Olpidiaceae</taxon>
        <taxon>Olpidium</taxon>
    </lineage>
</organism>
<feature type="non-terminal residue" evidence="11">
    <location>
        <position position="414"/>
    </location>
</feature>
<evidence type="ECO:0000256" key="8">
    <source>
        <dbReference type="ARBA" id="ARBA00030585"/>
    </source>
</evidence>
<evidence type="ECO:0000256" key="7">
    <source>
        <dbReference type="ARBA" id="ARBA00022840"/>
    </source>
</evidence>
<dbReference type="PANTHER" id="PTHR11164:SF0">
    <property type="entry name" value="GLUTAMATE--CYSTEINE LIGASE CATALYTIC SUBUNIT"/>
    <property type="match status" value="1"/>
</dbReference>
<evidence type="ECO:0000256" key="5">
    <source>
        <dbReference type="ARBA" id="ARBA00022684"/>
    </source>
</evidence>
<evidence type="ECO:0000256" key="10">
    <source>
        <dbReference type="RuleBase" id="RU367135"/>
    </source>
</evidence>
<comment type="pathway">
    <text evidence="1 10">Sulfur metabolism; glutathione biosynthesis; glutathione from L-cysteine and L-glutamate: step 1/2.</text>
</comment>
<evidence type="ECO:0000256" key="4">
    <source>
        <dbReference type="ARBA" id="ARBA00022598"/>
    </source>
</evidence>
<dbReference type="InterPro" id="IPR004308">
    <property type="entry name" value="GCS"/>
</dbReference>
<dbReference type="PANTHER" id="PTHR11164">
    <property type="entry name" value="GLUTAMATE CYSTEINE LIGASE"/>
    <property type="match status" value="1"/>
</dbReference>
<keyword evidence="12" id="KW-1185">Reference proteome</keyword>
<evidence type="ECO:0000256" key="1">
    <source>
        <dbReference type="ARBA" id="ARBA00005006"/>
    </source>
</evidence>
<dbReference type="GO" id="GO:0004357">
    <property type="term" value="F:glutamate-cysteine ligase activity"/>
    <property type="evidence" value="ECO:0007669"/>
    <property type="project" value="UniProtKB-UniRule"/>
</dbReference>
<accession>A0A8H7ZP95</accession>
<feature type="non-terminal residue" evidence="11">
    <location>
        <position position="1"/>
    </location>
</feature>
<keyword evidence="4 10" id="KW-0436">Ligase</keyword>
<evidence type="ECO:0000313" key="12">
    <source>
        <dbReference type="Proteomes" id="UP000673691"/>
    </source>
</evidence>
<dbReference type="EC" id="6.3.2.2" evidence="3 10"/>
<dbReference type="GO" id="GO:0017109">
    <property type="term" value="C:glutamate-cysteine ligase complex"/>
    <property type="evidence" value="ECO:0007669"/>
    <property type="project" value="TreeGrafter"/>
</dbReference>
<dbReference type="Proteomes" id="UP000673691">
    <property type="component" value="Unassembled WGS sequence"/>
</dbReference>
<dbReference type="OrthoDB" id="7939818at2759"/>
<evidence type="ECO:0000256" key="2">
    <source>
        <dbReference type="ARBA" id="ARBA00008100"/>
    </source>
</evidence>
<keyword evidence="5 10" id="KW-0317">Glutathione biosynthesis</keyword>
<reference evidence="11 12" key="1">
    <citation type="journal article" name="Sci. Rep.">
        <title>Genome-scale phylogenetic analyses confirm Olpidium as the closest living zoosporic fungus to the non-flagellated, terrestrial fungi.</title>
        <authorList>
            <person name="Chang Y."/>
            <person name="Rochon D."/>
            <person name="Sekimoto S."/>
            <person name="Wang Y."/>
            <person name="Chovatia M."/>
            <person name="Sandor L."/>
            <person name="Salamov A."/>
            <person name="Grigoriev I.V."/>
            <person name="Stajich J.E."/>
            <person name="Spatafora J.W."/>
        </authorList>
    </citation>
    <scope>NUCLEOTIDE SEQUENCE [LARGE SCALE GENOMIC DNA]</scope>
    <source>
        <strain evidence="11">S191</strain>
    </source>
</reference>
<evidence type="ECO:0000256" key="9">
    <source>
        <dbReference type="ARBA" id="ARBA00032122"/>
    </source>
</evidence>
<proteinExistence type="inferred from homology"/>
<sequence>VRSFVSACPVLSFRFRAGWRRRRGGGFLPLFFPLAPCEDERVAETRRRAKTERVAGNWTQTQSRTGMGLLSLGTPLPWEKAKKHANHVRSHGITQFINVWKKTKDRQRDILLWGDEIEYLVVSYDHAGREAKLSTRVFDILAELSREEEQAVADPTRQLAKEQMNENEVPITLVSFPRLGCEAAIEGPSEPQGPVAQSIYVPDEVINPHARFRTLTANIRCRRGSKVDIVLPLFIDKNPPRPFIDPTIPPKELQDPNIAPTPPARPDTVYMDAMAFGMGCCCLQLTFQACNVEEARRLNDQLAVLAPIMLALTAGSPAWRGLLADVDCRWDVISMSVDDRTEEERGLKVGDGTSGYVLACGAFNMYRDLSVGGTGQYNDIPLVVDEEIVARLKENDVDELLARHVGHLFIRDPL</sequence>
<evidence type="ECO:0000256" key="6">
    <source>
        <dbReference type="ARBA" id="ARBA00022741"/>
    </source>
</evidence>
<dbReference type="GO" id="GO:0005524">
    <property type="term" value="F:ATP binding"/>
    <property type="evidence" value="ECO:0007669"/>
    <property type="project" value="UniProtKB-UniRule"/>
</dbReference>
<comment type="similarity">
    <text evidence="2 10">Belongs to the glutamate--cysteine ligase type 3 family.</text>
</comment>
<comment type="catalytic activity">
    <reaction evidence="10">
        <text>L-cysteine + L-glutamate + ATP = gamma-L-glutamyl-L-cysteine + ADP + phosphate + H(+)</text>
        <dbReference type="Rhea" id="RHEA:13285"/>
        <dbReference type="ChEBI" id="CHEBI:15378"/>
        <dbReference type="ChEBI" id="CHEBI:29985"/>
        <dbReference type="ChEBI" id="CHEBI:30616"/>
        <dbReference type="ChEBI" id="CHEBI:35235"/>
        <dbReference type="ChEBI" id="CHEBI:43474"/>
        <dbReference type="ChEBI" id="CHEBI:58173"/>
        <dbReference type="ChEBI" id="CHEBI:456216"/>
        <dbReference type="EC" id="6.3.2.2"/>
    </reaction>
</comment>
<evidence type="ECO:0000256" key="3">
    <source>
        <dbReference type="ARBA" id="ARBA00012220"/>
    </source>
</evidence>
<dbReference type="Gene3D" id="3.30.590.50">
    <property type="match status" value="2"/>
</dbReference>
<name>A0A8H7ZP95_9FUNG</name>
<dbReference type="InterPro" id="IPR014746">
    <property type="entry name" value="Gln_synth/guanido_kin_cat_dom"/>
</dbReference>
<dbReference type="SUPFAM" id="SSF55931">
    <property type="entry name" value="Glutamine synthetase/guanido kinase"/>
    <property type="match status" value="1"/>
</dbReference>
<dbReference type="GO" id="GO:0006750">
    <property type="term" value="P:glutathione biosynthetic process"/>
    <property type="evidence" value="ECO:0007669"/>
    <property type="project" value="UniProtKB-UniRule"/>
</dbReference>
<evidence type="ECO:0000313" key="11">
    <source>
        <dbReference type="EMBL" id="KAG5456837.1"/>
    </source>
</evidence>
<dbReference type="AlphaFoldDB" id="A0A8H7ZP95"/>
<dbReference type="UniPathway" id="UPA00142">
    <property type="reaction ID" value="UER00209"/>
</dbReference>
<dbReference type="Pfam" id="PF03074">
    <property type="entry name" value="GCS"/>
    <property type="match status" value="1"/>
</dbReference>
<dbReference type="EMBL" id="JAEFCI010011080">
    <property type="protein sequence ID" value="KAG5456837.1"/>
    <property type="molecule type" value="Genomic_DNA"/>
</dbReference>
<comment type="caution">
    <text evidence="11">The sequence shown here is derived from an EMBL/GenBank/DDBJ whole genome shotgun (WGS) entry which is preliminary data.</text>
</comment>
<keyword evidence="6 10" id="KW-0547">Nucleotide-binding</keyword>
<keyword evidence="7 10" id="KW-0067">ATP-binding</keyword>